<name>A0AA86NJ19_9EUKA</name>
<comment type="caution">
    <text evidence="1">The sequence shown here is derived from an EMBL/GenBank/DDBJ whole genome shotgun (WGS) entry which is preliminary data.</text>
</comment>
<reference evidence="1" key="1">
    <citation type="submission" date="2023-06" db="EMBL/GenBank/DDBJ databases">
        <authorList>
            <person name="Kurt Z."/>
        </authorList>
    </citation>
    <scope>NUCLEOTIDE SEQUENCE</scope>
</reference>
<dbReference type="EMBL" id="CATOUU010000204">
    <property type="protein sequence ID" value="CAI9920809.1"/>
    <property type="molecule type" value="Genomic_DNA"/>
</dbReference>
<organism evidence="1">
    <name type="scientific">Hexamita inflata</name>
    <dbReference type="NCBI Taxonomy" id="28002"/>
    <lineage>
        <taxon>Eukaryota</taxon>
        <taxon>Metamonada</taxon>
        <taxon>Diplomonadida</taxon>
        <taxon>Hexamitidae</taxon>
        <taxon>Hexamitinae</taxon>
        <taxon>Hexamita</taxon>
    </lineage>
</organism>
<accession>A0AA86NJ19</accession>
<sequence>MQQNPIQVVDENAVAMIFPPPLVQPVYKAVNKEHTLLKTQTRAAVMKREYDQKLEQTRQQTQRYLLDEEARESKRFRDTKMQLIQGNETIIREVDQILLTQAQEKQLAKEKIFVDYEMNTFIPIHQAIQQTANENYETRRLQKITQHYDFASHSKKPGTSLENINENDYNPFQVTQLKASCKINDPVERANKIKLNEDAVVENIEKLTGAKQAQFVGVQNKIKDLQNGVVKAQPINKQREIIDVKKWSNIQDVMVIPDLKKIDAAAGKKIERQPPPFALDE</sequence>
<evidence type="ECO:0000313" key="3">
    <source>
        <dbReference type="Proteomes" id="UP001642409"/>
    </source>
</evidence>
<dbReference type="EMBL" id="CAXDID020000204">
    <property type="protein sequence ID" value="CAL6054893.1"/>
    <property type="molecule type" value="Genomic_DNA"/>
</dbReference>
<evidence type="ECO:0000313" key="1">
    <source>
        <dbReference type="EMBL" id="CAI9920809.1"/>
    </source>
</evidence>
<keyword evidence="3" id="KW-1185">Reference proteome</keyword>
<protein>
    <submittedName>
        <fullName evidence="1">Uncharacterized protein</fullName>
    </submittedName>
</protein>
<dbReference type="Proteomes" id="UP001642409">
    <property type="component" value="Unassembled WGS sequence"/>
</dbReference>
<proteinExistence type="predicted"/>
<evidence type="ECO:0000313" key="2">
    <source>
        <dbReference type="EMBL" id="CAL6054893.1"/>
    </source>
</evidence>
<dbReference type="AlphaFoldDB" id="A0AA86NJ19"/>
<reference evidence="2 3" key="2">
    <citation type="submission" date="2024-07" db="EMBL/GenBank/DDBJ databases">
        <authorList>
            <person name="Akdeniz Z."/>
        </authorList>
    </citation>
    <scope>NUCLEOTIDE SEQUENCE [LARGE SCALE GENOMIC DNA]</scope>
</reference>
<gene>
    <name evidence="2" type="ORF">HINF_LOCUS46283</name>
    <name evidence="1" type="ORF">HINF_LOCUS8454</name>
</gene>